<evidence type="ECO:0000256" key="1">
    <source>
        <dbReference type="ARBA" id="ARBA00003264"/>
    </source>
</evidence>
<dbReference type="FunFam" id="3.30.1180.20:FF:000001">
    <property type="entry name" value="Dihydroxyacetone kinase 1"/>
    <property type="match status" value="1"/>
</dbReference>
<dbReference type="PROSITE" id="PS51481">
    <property type="entry name" value="DHAK"/>
    <property type="match status" value="1"/>
</dbReference>
<dbReference type="InterPro" id="IPR012734">
    <property type="entry name" value="DhaK_ATP"/>
</dbReference>
<dbReference type="GO" id="GO:0005829">
    <property type="term" value="C:cytosol"/>
    <property type="evidence" value="ECO:0007669"/>
    <property type="project" value="TreeGrafter"/>
</dbReference>
<feature type="domain" description="DhaK" evidence="14">
    <location>
        <begin position="9"/>
        <end position="357"/>
    </location>
</feature>
<comment type="caution">
    <text evidence="15">The sequence shown here is derived from an EMBL/GenBank/DDBJ whole genome shotgun (WGS) entry which is preliminary data.</text>
</comment>
<comment type="function">
    <text evidence="1">Catalyzes both the phosphorylation of dihydroxyacetone and of glyceraldehyde.</text>
</comment>
<evidence type="ECO:0000256" key="8">
    <source>
        <dbReference type="ARBA" id="ARBA00022840"/>
    </source>
</evidence>
<evidence type="ECO:0000256" key="10">
    <source>
        <dbReference type="ARBA" id="ARBA00048898"/>
    </source>
</evidence>
<evidence type="ECO:0000259" key="14">
    <source>
        <dbReference type="PROSITE" id="PS51481"/>
    </source>
</evidence>
<feature type="domain" description="DhaL" evidence="13">
    <location>
        <begin position="393"/>
        <end position="595"/>
    </location>
</feature>
<dbReference type="GO" id="GO:0004371">
    <property type="term" value="F:glycerone kinase activity"/>
    <property type="evidence" value="ECO:0007669"/>
    <property type="project" value="UniProtKB-EC"/>
</dbReference>
<comment type="similarity">
    <text evidence="3">Belongs to the dihydroxyacetone kinase (DAK) family.</text>
</comment>
<dbReference type="InterPro" id="IPR004007">
    <property type="entry name" value="DhaL_dom"/>
</dbReference>
<dbReference type="EMBL" id="PJEX01000380">
    <property type="protein sequence ID" value="TKW50573.1"/>
    <property type="molecule type" value="Genomic_DNA"/>
</dbReference>
<gene>
    <name evidence="15" type="primary">DAK</name>
    <name evidence="15" type="ORF">CTA1_12258</name>
</gene>
<keyword evidence="8" id="KW-0067">ATP-binding</keyword>
<dbReference type="InterPro" id="IPR004006">
    <property type="entry name" value="DhaK_dom"/>
</dbReference>
<name>A0A4U6X6D6_9PEZI</name>
<dbReference type="AlphaFoldDB" id="A0A4U6X6D6"/>
<protein>
    <submittedName>
        <fullName evidence="15">Dihydroxyacetone kinase</fullName>
    </submittedName>
</protein>
<evidence type="ECO:0000256" key="6">
    <source>
        <dbReference type="ARBA" id="ARBA00022777"/>
    </source>
</evidence>
<dbReference type="SUPFAM" id="SSF82549">
    <property type="entry name" value="DAK1/DegV-like"/>
    <property type="match status" value="1"/>
</dbReference>
<comment type="pathway">
    <text evidence="2">Polyol metabolism; glycerol fermentation; glycerone phosphate from glycerol (oxidative route): step 2/2.</text>
</comment>
<reference evidence="15 16" key="1">
    <citation type="journal article" date="2019" name="PLoS ONE">
        <title>Comparative genome analysis indicates high evolutionary potential of pathogenicity genes in Colletotrichum tanaceti.</title>
        <authorList>
            <person name="Lelwala R.V."/>
            <person name="Korhonen P.K."/>
            <person name="Young N.D."/>
            <person name="Scott J.B."/>
            <person name="Ades P.A."/>
            <person name="Gasser R.B."/>
            <person name="Taylor P.W.J."/>
        </authorList>
    </citation>
    <scope>NUCLEOTIDE SEQUENCE [LARGE SCALE GENOMIC DNA]</scope>
    <source>
        <strain evidence="15">BRIP57314</strain>
    </source>
</reference>
<accession>A0A4U6X6D6</accession>
<keyword evidence="4" id="KW-0808">Transferase</keyword>
<feature type="binding site" evidence="12">
    <location>
        <position position="110"/>
    </location>
    <ligand>
        <name>substrate</name>
    </ligand>
</feature>
<dbReference type="NCBIfam" id="TIGR02361">
    <property type="entry name" value="dak_ATP"/>
    <property type="match status" value="1"/>
</dbReference>
<keyword evidence="6 15" id="KW-0418">Kinase</keyword>
<evidence type="ECO:0000256" key="12">
    <source>
        <dbReference type="PIRSR" id="PIRSR612734-2"/>
    </source>
</evidence>
<dbReference type="FunFam" id="1.25.40.340:FF:000001">
    <property type="entry name" value="Dihydroxyacetone kinase 1"/>
    <property type="match status" value="1"/>
</dbReference>
<dbReference type="Pfam" id="PF02734">
    <property type="entry name" value="Dak2"/>
    <property type="match status" value="1"/>
</dbReference>
<dbReference type="GO" id="GO:0019588">
    <property type="term" value="P:anaerobic glycerol catabolic process"/>
    <property type="evidence" value="ECO:0007669"/>
    <property type="project" value="UniProtKB-UniPathway"/>
</dbReference>
<keyword evidence="5" id="KW-0547">Nucleotide-binding</keyword>
<keyword evidence="16" id="KW-1185">Reference proteome</keyword>
<evidence type="ECO:0000256" key="2">
    <source>
        <dbReference type="ARBA" id="ARBA00004778"/>
    </source>
</evidence>
<evidence type="ECO:0000259" key="13">
    <source>
        <dbReference type="PROSITE" id="PS51480"/>
    </source>
</evidence>
<evidence type="ECO:0000256" key="9">
    <source>
        <dbReference type="ARBA" id="ARBA00047974"/>
    </source>
</evidence>
<dbReference type="Gene3D" id="1.25.40.340">
    <property type="match status" value="1"/>
</dbReference>
<dbReference type="PANTHER" id="PTHR28629">
    <property type="entry name" value="TRIOKINASE/FMN CYCLASE"/>
    <property type="match status" value="1"/>
</dbReference>
<dbReference type="PANTHER" id="PTHR28629:SF4">
    <property type="entry name" value="TRIOKINASE_FMN CYCLASE"/>
    <property type="match status" value="1"/>
</dbReference>
<feature type="active site" description="Tele-hemiaminal-histidine intermediate" evidence="11">
    <location>
        <position position="226"/>
    </location>
</feature>
<dbReference type="OrthoDB" id="1724672at2759"/>
<evidence type="ECO:0000256" key="7">
    <source>
        <dbReference type="ARBA" id="ARBA00022798"/>
    </source>
</evidence>
<dbReference type="Gene3D" id="3.30.1180.20">
    <property type="entry name" value="Dihydroxyacetone kinase, domain 2"/>
    <property type="match status" value="1"/>
</dbReference>
<comment type="catalytic activity">
    <reaction evidence="10">
        <text>dihydroxyacetone + ATP = dihydroxyacetone phosphate + ADP + H(+)</text>
        <dbReference type="Rhea" id="RHEA:15773"/>
        <dbReference type="ChEBI" id="CHEBI:15378"/>
        <dbReference type="ChEBI" id="CHEBI:16016"/>
        <dbReference type="ChEBI" id="CHEBI:30616"/>
        <dbReference type="ChEBI" id="CHEBI:57642"/>
        <dbReference type="ChEBI" id="CHEBI:456216"/>
        <dbReference type="EC" id="2.7.1.29"/>
    </reaction>
</comment>
<comment type="catalytic activity">
    <reaction evidence="9">
        <text>D-glyceraldehyde + ATP = D-glyceraldehyde 3-phosphate + ADP + H(+)</text>
        <dbReference type="Rhea" id="RHEA:13941"/>
        <dbReference type="ChEBI" id="CHEBI:15378"/>
        <dbReference type="ChEBI" id="CHEBI:17378"/>
        <dbReference type="ChEBI" id="CHEBI:30616"/>
        <dbReference type="ChEBI" id="CHEBI:59776"/>
        <dbReference type="ChEBI" id="CHEBI:456216"/>
        <dbReference type="EC" id="2.7.1.28"/>
    </reaction>
</comment>
<dbReference type="STRING" id="1306861.A0A4U6X6D6"/>
<evidence type="ECO:0000256" key="11">
    <source>
        <dbReference type="PIRSR" id="PIRSR612734-1"/>
    </source>
</evidence>
<dbReference type="Gene3D" id="3.40.50.10440">
    <property type="entry name" value="Dihydroxyacetone kinase, domain 1"/>
    <property type="match status" value="1"/>
</dbReference>
<evidence type="ECO:0000256" key="4">
    <source>
        <dbReference type="ARBA" id="ARBA00022679"/>
    </source>
</evidence>
<dbReference type="Proteomes" id="UP000310108">
    <property type="component" value="Unassembled WGS sequence"/>
</dbReference>
<dbReference type="Pfam" id="PF02733">
    <property type="entry name" value="Dak1"/>
    <property type="match status" value="1"/>
</dbReference>
<evidence type="ECO:0000313" key="15">
    <source>
        <dbReference type="EMBL" id="TKW50573.1"/>
    </source>
</evidence>
<dbReference type="InterPro" id="IPR050861">
    <property type="entry name" value="Dihydroxyacetone_Kinase"/>
</dbReference>
<proteinExistence type="inferred from homology"/>
<dbReference type="InterPro" id="IPR036117">
    <property type="entry name" value="DhaL_dom_sf"/>
</dbReference>
<organism evidence="15 16">
    <name type="scientific">Colletotrichum tanaceti</name>
    <dbReference type="NCBI Taxonomy" id="1306861"/>
    <lineage>
        <taxon>Eukaryota</taxon>
        <taxon>Fungi</taxon>
        <taxon>Dikarya</taxon>
        <taxon>Ascomycota</taxon>
        <taxon>Pezizomycotina</taxon>
        <taxon>Sordariomycetes</taxon>
        <taxon>Hypocreomycetidae</taxon>
        <taxon>Glomerellales</taxon>
        <taxon>Glomerellaceae</taxon>
        <taxon>Colletotrichum</taxon>
        <taxon>Colletotrichum destructivum species complex</taxon>
    </lineage>
</organism>
<dbReference type="SUPFAM" id="SSF101473">
    <property type="entry name" value="DhaL-like"/>
    <property type="match status" value="1"/>
</dbReference>
<keyword evidence="7" id="KW-0319">Glycerol metabolism</keyword>
<dbReference type="SMART" id="SM01120">
    <property type="entry name" value="Dak2"/>
    <property type="match status" value="1"/>
</dbReference>
<feature type="binding site" evidence="12">
    <location>
        <begin position="54"/>
        <end position="57"/>
    </location>
    <ligand>
        <name>substrate</name>
    </ligand>
</feature>
<dbReference type="UniPathway" id="UPA00617">
    <property type="reaction ID" value="UER00669"/>
</dbReference>
<evidence type="ECO:0000313" key="16">
    <source>
        <dbReference type="Proteomes" id="UP000310108"/>
    </source>
</evidence>
<evidence type="ECO:0000256" key="3">
    <source>
        <dbReference type="ARBA" id="ARBA00008757"/>
    </source>
</evidence>
<dbReference type="GO" id="GO:0050354">
    <property type="term" value="F:triokinase activity"/>
    <property type="evidence" value="ECO:0007669"/>
    <property type="project" value="UniProtKB-EC"/>
</dbReference>
<evidence type="ECO:0000256" key="5">
    <source>
        <dbReference type="ARBA" id="ARBA00022741"/>
    </source>
</evidence>
<dbReference type="FunFam" id="3.40.50.10440:FF:000001">
    <property type="entry name" value="Dihydroxyacetone kinase, DhaK subunit"/>
    <property type="match status" value="1"/>
</dbReference>
<sequence>MSDRHIFTSSEGLVDKSLRGFISYNPSLGLDQSNRVVFDTTHDRSKISIVSGGGSGHEPAWAGYVGNNMLAASVSGDIFASPSAKQILAAIERVPSDVGTILVITNYTGDCLHFGLAAEKARSRGHNCRMITCGDDVSVGRKGGSLVGRRGLAGQVGVLKIISGASSGAAAAAAAAGSLDDIHKLGVAVESEIVSIAATMDHCHVPGRSEHARLDADEVEVGTGPHNEPGYTKVSPSPSPEALVDQLLRYCLDQDDPDRSYVKFSPGDETILLVSNFGGISYLEMGALVDELLEQLDERWNIRPSRVYSGPLETSLNAPAFSVSLMNITTASDKCSFSAEQILSFADVKTNTHWESMAGSQAVRRDRRLQFVTCPPEEPRKIEASRDVRMDPSTLTSMLRTACLAVIEAEPDLTRWDMVMGDGDCGETLKTGASHLLDALETKGIASEGSIVAVLHELEDIVESKMGGTLGGILGIFFVSLRCSVQEHAHLARSQGILSLWTMALSSGLEQLGHYTPAKIGDRTILDVLIPFAQAIRDGGFEQAVEAAVQGAEYTRKTKAKLGRATYVAVSEKDTTFHPDPGAWGAMVAIKGLRSGMA</sequence>
<dbReference type="GO" id="GO:0005524">
    <property type="term" value="F:ATP binding"/>
    <property type="evidence" value="ECO:0007669"/>
    <property type="project" value="UniProtKB-KW"/>
</dbReference>
<dbReference type="PROSITE" id="PS51480">
    <property type="entry name" value="DHAL"/>
    <property type="match status" value="1"/>
</dbReference>